<organism evidence="6">
    <name type="scientific">freshwater metagenome</name>
    <dbReference type="NCBI Taxonomy" id="449393"/>
    <lineage>
        <taxon>unclassified sequences</taxon>
        <taxon>metagenomes</taxon>
        <taxon>ecological metagenomes</taxon>
    </lineage>
</organism>
<name>A0A6J7L2L1_9ZZZZ</name>
<dbReference type="PROSITE" id="PS00680">
    <property type="entry name" value="MAP_1"/>
    <property type="match status" value="1"/>
</dbReference>
<dbReference type="EMBL" id="CAFBNE010000081">
    <property type="protein sequence ID" value="CAB4962187.1"/>
    <property type="molecule type" value="Genomic_DNA"/>
</dbReference>
<dbReference type="PANTHER" id="PTHR43330:SF27">
    <property type="entry name" value="METHIONINE AMINOPEPTIDASE"/>
    <property type="match status" value="1"/>
</dbReference>
<dbReference type="InterPro" id="IPR000994">
    <property type="entry name" value="Pept_M24"/>
</dbReference>
<evidence type="ECO:0000256" key="3">
    <source>
        <dbReference type="ARBA" id="ARBA00022723"/>
    </source>
</evidence>
<protein>
    <submittedName>
        <fullName evidence="6">Unannotated protein</fullName>
    </submittedName>
</protein>
<evidence type="ECO:0000256" key="2">
    <source>
        <dbReference type="ARBA" id="ARBA00022670"/>
    </source>
</evidence>
<dbReference type="InterPro" id="IPR001714">
    <property type="entry name" value="Pept_M24_MAP"/>
</dbReference>
<evidence type="ECO:0000256" key="1">
    <source>
        <dbReference type="ARBA" id="ARBA00022438"/>
    </source>
</evidence>
<feature type="domain" description="Peptidase M24" evidence="5">
    <location>
        <begin position="18"/>
        <end position="246"/>
    </location>
</feature>
<dbReference type="InterPro" id="IPR002467">
    <property type="entry name" value="Pept_M24A_MAP1"/>
</dbReference>
<sequence>MFRKRESIEIKSMEQIAKMREAGLVVASTLRLVADAVRPGISTKELDVIAHDNILHMGASPSFLGYHGFPAVICTSVNDEVVHGIPGSRVLHEGDLISIDCGAIVDGWHGDAAISVLVGDVAPEVAELSRLTEASMWAGLAQARAGGRLSDIGHAVEAVINAAGDYGIVEEYVGHGIGTSMHMHPPVPNYGKPGQGPRLSVGMALAIEPMVCLGSSEVGVLTDGWTVVTSDHRYAAHWEHTVAITEDGPWVLTSLDDIHL</sequence>
<dbReference type="GO" id="GO:0070006">
    <property type="term" value="F:metalloaminopeptidase activity"/>
    <property type="evidence" value="ECO:0007669"/>
    <property type="project" value="InterPro"/>
</dbReference>
<dbReference type="Pfam" id="PF00557">
    <property type="entry name" value="Peptidase_M24"/>
    <property type="match status" value="1"/>
</dbReference>
<evidence type="ECO:0000256" key="4">
    <source>
        <dbReference type="ARBA" id="ARBA00022801"/>
    </source>
</evidence>
<accession>A0A6J7L2L1</accession>
<keyword evidence="2" id="KW-0645">Protease</keyword>
<proteinExistence type="inferred from homology"/>
<dbReference type="AlphaFoldDB" id="A0A6J7L2L1"/>
<dbReference type="GO" id="GO:0006508">
    <property type="term" value="P:proteolysis"/>
    <property type="evidence" value="ECO:0007669"/>
    <property type="project" value="UniProtKB-KW"/>
</dbReference>
<dbReference type="GO" id="GO:0046872">
    <property type="term" value="F:metal ion binding"/>
    <property type="evidence" value="ECO:0007669"/>
    <property type="project" value="UniProtKB-KW"/>
</dbReference>
<keyword evidence="1" id="KW-0031">Aminopeptidase</keyword>
<dbReference type="HAMAP" id="MF_01974">
    <property type="entry name" value="MetAP_1"/>
    <property type="match status" value="1"/>
</dbReference>
<dbReference type="PRINTS" id="PR00599">
    <property type="entry name" value="MAPEPTIDASE"/>
</dbReference>
<keyword evidence="4" id="KW-0378">Hydrolase</keyword>
<dbReference type="Gene3D" id="3.90.230.10">
    <property type="entry name" value="Creatinase/methionine aminopeptidase superfamily"/>
    <property type="match status" value="1"/>
</dbReference>
<dbReference type="SUPFAM" id="SSF55920">
    <property type="entry name" value="Creatinase/aminopeptidase"/>
    <property type="match status" value="1"/>
</dbReference>
<reference evidence="6" key="1">
    <citation type="submission" date="2020-05" db="EMBL/GenBank/DDBJ databases">
        <authorList>
            <person name="Chiriac C."/>
            <person name="Salcher M."/>
            <person name="Ghai R."/>
            <person name="Kavagutti S V."/>
        </authorList>
    </citation>
    <scope>NUCLEOTIDE SEQUENCE</scope>
</reference>
<evidence type="ECO:0000259" key="5">
    <source>
        <dbReference type="Pfam" id="PF00557"/>
    </source>
</evidence>
<evidence type="ECO:0000313" key="6">
    <source>
        <dbReference type="EMBL" id="CAB4962187.1"/>
    </source>
</evidence>
<dbReference type="CDD" id="cd01086">
    <property type="entry name" value="MetAP1"/>
    <property type="match status" value="1"/>
</dbReference>
<dbReference type="PANTHER" id="PTHR43330">
    <property type="entry name" value="METHIONINE AMINOPEPTIDASE"/>
    <property type="match status" value="1"/>
</dbReference>
<gene>
    <name evidence="6" type="ORF">UFOPK3772_02283</name>
</gene>
<dbReference type="NCBIfam" id="TIGR00500">
    <property type="entry name" value="met_pdase_I"/>
    <property type="match status" value="1"/>
</dbReference>
<dbReference type="GO" id="GO:0005829">
    <property type="term" value="C:cytosol"/>
    <property type="evidence" value="ECO:0007669"/>
    <property type="project" value="TreeGrafter"/>
</dbReference>
<keyword evidence="3" id="KW-0479">Metal-binding</keyword>
<dbReference type="InterPro" id="IPR036005">
    <property type="entry name" value="Creatinase/aminopeptidase-like"/>
</dbReference>